<evidence type="ECO:0000313" key="5">
    <source>
        <dbReference type="Proteomes" id="UP000243140"/>
    </source>
</evidence>
<accession>A0ABX3SXH1</accession>
<organism evidence="4 5">
    <name type="scientific">Mycobacterium malmoense</name>
    <dbReference type="NCBI Taxonomy" id="1780"/>
    <lineage>
        <taxon>Bacteria</taxon>
        <taxon>Bacillati</taxon>
        <taxon>Actinomycetota</taxon>
        <taxon>Actinomycetes</taxon>
        <taxon>Mycobacteriales</taxon>
        <taxon>Mycobacteriaceae</taxon>
        <taxon>Mycobacterium</taxon>
    </lineage>
</organism>
<evidence type="ECO:0000256" key="2">
    <source>
        <dbReference type="ARBA" id="ARBA00022649"/>
    </source>
</evidence>
<dbReference type="InterPro" id="IPR035093">
    <property type="entry name" value="RelE/ParE_toxin_dom_sf"/>
</dbReference>
<proteinExistence type="inferred from homology"/>
<dbReference type="RefSeq" id="WP_083008730.1">
    <property type="nucleotide sequence ID" value="NZ_CP060015.1"/>
</dbReference>
<dbReference type="PANTHER" id="PTHR33755:SF9">
    <property type="entry name" value="TOXIN PARE1"/>
    <property type="match status" value="1"/>
</dbReference>
<gene>
    <name evidence="4" type="ORF">BST29_00515</name>
</gene>
<evidence type="ECO:0000256" key="3">
    <source>
        <dbReference type="PIRNR" id="PIRNR029218"/>
    </source>
</evidence>
<dbReference type="Gene3D" id="3.30.2310.20">
    <property type="entry name" value="RelE-like"/>
    <property type="match status" value="1"/>
</dbReference>
<reference evidence="4 5" key="1">
    <citation type="submission" date="2017-02" db="EMBL/GenBank/DDBJ databases">
        <title>The new phylogeny of genus Mycobacterium.</title>
        <authorList>
            <person name="Tortoli E."/>
            <person name="Trovato A."/>
            <person name="Cirillo D.M."/>
        </authorList>
    </citation>
    <scope>NUCLEOTIDE SEQUENCE [LARGE SCALE GENOMIC DNA]</scope>
    <source>
        <strain evidence="4 5">IP1130001</strain>
    </source>
</reference>
<dbReference type="InterPro" id="IPR007712">
    <property type="entry name" value="RelE/ParE_toxin"/>
</dbReference>
<evidence type="ECO:0000256" key="1">
    <source>
        <dbReference type="ARBA" id="ARBA00006226"/>
    </source>
</evidence>
<protein>
    <recommendedName>
        <fullName evidence="3">Toxin</fullName>
    </recommendedName>
</protein>
<dbReference type="PANTHER" id="PTHR33755">
    <property type="entry name" value="TOXIN PARE1-RELATED"/>
    <property type="match status" value="1"/>
</dbReference>
<comment type="caution">
    <text evidence="4">The sequence shown here is derived from an EMBL/GenBank/DDBJ whole genome shotgun (WGS) entry which is preliminary data.</text>
</comment>
<keyword evidence="2" id="KW-1277">Toxin-antitoxin system</keyword>
<sequence>MSRHVLSPAAHADLEQIWDYTCERWDDDQAEEYVREIQRAIDRVVDNPMIGRACDEVRPGYRKHTVGSHTLYCRIARGDVIDVVRILHQRMDVDRHLDSGM</sequence>
<comment type="similarity">
    <text evidence="1 3">Belongs to the RelE toxin family.</text>
</comment>
<evidence type="ECO:0000313" key="4">
    <source>
        <dbReference type="EMBL" id="ORA85392.1"/>
    </source>
</evidence>
<name>A0ABX3SXH1_MYCMA</name>
<keyword evidence="5" id="KW-1185">Reference proteome</keyword>
<dbReference type="EMBL" id="MVHV01000001">
    <property type="protein sequence ID" value="ORA85392.1"/>
    <property type="molecule type" value="Genomic_DNA"/>
</dbReference>
<dbReference type="Proteomes" id="UP000243140">
    <property type="component" value="Unassembled WGS sequence"/>
</dbReference>
<dbReference type="InterPro" id="IPR051803">
    <property type="entry name" value="TA_system_RelE-like_toxin"/>
</dbReference>
<dbReference type="PIRSF" id="PIRSF029218">
    <property type="entry name" value="ParE"/>
    <property type="match status" value="1"/>
</dbReference>
<dbReference type="Pfam" id="PF05016">
    <property type="entry name" value="ParE_toxin"/>
    <property type="match status" value="1"/>
</dbReference>
<dbReference type="InterPro" id="IPR028344">
    <property type="entry name" value="ParE1/4"/>
</dbReference>